<evidence type="ECO:0000256" key="1">
    <source>
        <dbReference type="ARBA" id="ARBA00001946"/>
    </source>
</evidence>
<evidence type="ECO:0000256" key="3">
    <source>
        <dbReference type="ARBA" id="ARBA00016337"/>
    </source>
</evidence>
<evidence type="ECO:0000256" key="4">
    <source>
        <dbReference type="ARBA" id="ARBA00022630"/>
    </source>
</evidence>
<keyword evidence="5" id="KW-0808">Transferase</keyword>
<keyword evidence="6" id="KW-0479">Metal-binding</keyword>
<proteinExistence type="predicted"/>
<comment type="cofactor">
    <cofactor evidence="1">
        <name>Mg(2+)</name>
        <dbReference type="ChEBI" id="CHEBI:18420"/>
    </cofactor>
</comment>
<dbReference type="Gene3D" id="3.10.520.10">
    <property type="entry name" value="ApbE-like domains"/>
    <property type="match status" value="1"/>
</dbReference>
<keyword evidence="7" id="KW-0274">FAD</keyword>
<keyword evidence="8" id="KW-0460">Magnesium</keyword>
<evidence type="ECO:0000256" key="5">
    <source>
        <dbReference type="ARBA" id="ARBA00022679"/>
    </source>
</evidence>
<dbReference type="Pfam" id="PF02424">
    <property type="entry name" value="ApbE"/>
    <property type="match status" value="1"/>
</dbReference>
<organism evidence="11">
    <name type="scientific">marine sediment metagenome</name>
    <dbReference type="NCBI Taxonomy" id="412755"/>
    <lineage>
        <taxon>unclassified sequences</taxon>
        <taxon>metagenomes</taxon>
        <taxon>ecological metagenomes</taxon>
    </lineage>
</organism>
<evidence type="ECO:0000256" key="9">
    <source>
        <dbReference type="ARBA" id="ARBA00031306"/>
    </source>
</evidence>
<protein>
    <recommendedName>
        <fullName evidence="3">FAD:protein FMN transferase</fullName>
        <ecNumber evidence="2">2.7.1.180</ecNumber>
    </recommendedName>
    <alternativeName>
        <fullName evidence="9">Flavin transferase</fullName>
    </alternativeName>
</protein>
<accession>A0A0F9KRX4</accession>
<evidence type="ECO:0000313" key="11">
    <source>
        <dbReference type="EMBL" id="KKM84508.1"/>
    </source>
</evidence>
<dbReference type="AlphaFoldDB" id="A0A0F9KRX4"/>
<gene>
    <name evidence="11" type="ORF">LCGC14_1298460</name>
</gene>
<dbReference type="EMBL" id="LAZR01007556">
    <property type="protein sequence ID" value="KKM84508.1"/>
    <property type="molecule type" value="Genomic_DNA"/>
</dbReference>
<dbReference type="InterPro" id="IPR024932">
    <property type="entry name" value="ApbE"/>
</dbReference>
<evidence type="ECO:0000256" key="8">
    <source>
        <dbReference type="ARBA" id="ARBA00022842"/>
    </source>
</evidence>
<dbReference type="GO" id="GO:0016740">
    <property type="term" value="F:transferase activity"/>
    <property type="evidence" value="ECO:0007669"/>
    <property type="project" value="UniProtKB-KW"/>
</dbReference>
<comment type="caution">
    <text evidence="11">The sequence shown here is derived from an EMBL/GenBank/DDBJ whole genome shotgun (WGS) entry which is preliminary data.</text>
</comment>
<dbReference type="EC" id="2.7.1.180" evidence="2"/>
<reference evidence="11" key="1">
    <citation type="journal article" date="2015" name="Nature">
        <title>Complex archaea that bridge the gap between prokaryotes and eukaryotes.</title>
        <authorList>
            <person name="Spang A."/>
            <person name="Saw J.H."/>
            <person name="Jorgensen S.L."/>
            <person name="Zaremba-Niedzwiedzka K."/>
            <person name="Martijn J."/>
            <person name="Lind A.E."/>
            <person name="van Eijk R."/>
            <person name="Schleper C."/>
            <person name="Guy L."/>
            <person name="Ettema T.J."/>
        </authorList>
    </citation>
    <scope>NUCLEOTIDE SEQUENCE</scope>
</reference>
<dbReference type="InterPro" id="IPR003374">
    <property type="entry name" value="ApbE-like_sf"/>
</dbReference>
<dbReference type="PANTHER" id="PTHR30040">
    <property type="entry name" value="THIAMINE BIOSYNTHESIS LIPOPROTEIN APBE"/>
    <property type="match status" value="1"/>
</dbReference>
<dbReference type="SUPFAM" id="SSF143631">
    <property type="entry name" value="ApbE-like"/>
    <property type="match status" value="1"/>
</dbReference>
<evidence type="ECO:0000256" key="6">
    <source>
        <dbReference type="ARBA" id="ARBA00022723"/>
    </source>
</evidence>
<dbReference type="PROSITE" id="PS51318">
    <property type="entry name" value="TAT"/>
    <property type="match status" value="1"/>
</dbReference>
<evidence type="ECO:0000256" key="7">
    <source>
        <dbReference type="ARBA" id="ARBA00022827"/>
    </source>
</evidence>
<dbReference type="PANTHER" id="PTHR30040:SF2">
    <property type="entry name" value="FAD:PROTEIN FMN TRANSFERASE"/>
    <property type="match status" value="1"/>
</dbReference>
<comment type="catalytic activity">
    <reaction evidence="10">
        <text>L-threonyl-[protein] + FAD = FMN-L-threonyl-[protein] + AMP + H(+)</text>
        <dbReference type="Rhea" id="RHEA:36847"/>
        <dbReference type="Rhea" id="RHEA-COMP:11060"/>
        <dbReference type="Rhea" id="RHEA-COMP:11061"/>
        <dbReference type="ChEBI" id="CHEBI:15378"/>
        <dbReference type="ChEBI" id="CHEBI:30013"/>
        <dbReference type="ChEBI" id="CHEBI:57692"/>
        <dbReference type="ChEBI" id="CHEBI:74257"/>
        <dbReference type="ChEBI" id="CHEBI:456215"/>
        <dbReference type="EC" id="2.7.1.180"/>
    </reaction>
</comment>
<dbReference type="InterPro" id="IPR006311">
    <property type="entry name" value="TAT_signal"/>
</dbReference>
<evidence type="ECO:0000256" key="2">
    <source>
        <dbReference type="ARBA" id="ARBA00011955"/>
    </source>
</evidence>
<evidence type="ECO:0000256" key="10">
    <source>
        <dbReference type="ARBA" id="ARBA00048540"/>
    </source>
</evidence>
<keyword evidence="4" id="KW-0285">Flavoprotein</keyword>
<name>A0A0F9KRX4_9ZZZZ</name>
<sequence length="297" mass="30863">MMKRRRFLCLAAAMAAHPASGSAAPTRWRGHALGAEAEITVHGPAALAERLIAKALAELGAISDQFSLHDEASALSQLNARGVLAAPDPRMAALLRAVDLVHGATQGRFDPTVQPLWRALALGTDTQAARELIGWGRVTHGPGGIGLGPGQQLTLNGIAQGYATDRIAAIFRDAGAGRTLVNMGEFQAIGGPWDIGVMDPRFGLVATRRARDGAVATSSPGAMVLGATASHIIDPDRGRPLWSTVSVEADNATLADGLSTALCLAGRDEIAALVARLPGLRRVTLVDFDGDIRTLSA</sequence>
<dbReference type="GO" id="GO:0046872">
    <property type="term" value="F:metal ion binding"/>
    <property type="evidence" value="ECO:0007669"/>
    <property type="project" value="UniProtKB-KW"/>
</dbReference>